<feature type="transmembrane region" description="Helical" evidence="1">
    <location>
        <begin position="399"/>
        <end position="419"/>
    </location>
</feature>
<dbReference type="EMBL" id="CP063849">
    <property type="protein sequence ID" value="QOY91568.1"/>
    <property type="molecule type" value="Genomic_DNA"/>
</dbReference>
<protein>
    <recommendedName>
        <fullName evidence="4">YfhO family protein</fullName>
    </recommendedName>
</protein>
<evidence type="ECO:0000313" key="3">
    <source>
        <dbReference type="Proteomes" id="UP000593892"/>
    </source>
</evidence>
<evidence type="ECO:0008006" key="4">
    <source>
        <dbReference type="Google" id="ProtNLM"/>
    </source>
</evidence>
<feature type="transmembrane region" description="Helical" evidence="1">
    <location>
        <begin position="431"/>
        <end position="448"/>
    </location>
</feature>
<keyword evidence="1" id="KW-0472">Membrane</keyword>
<feature type="transmembrane region" description="Helical" evidence="1">
    <location>
        <begin position="328"/>
        <end position="354"/>
    </location>
</feature>
<accession>A0A7S7SP28</accession>
<evidence type="ECO:0000256" key="1">
    <source>
        <dbReference type="SAM" id="Phobius"/>
    </source>
</evidence>
<keyword evidence="3" id="KW-1185">Reference proteome</keyword>
<name>A0A7S7SP28_PALFE</name>
<keyword evidence="1" id="KW-0812">Transmembrane</keyword>
<feature type="transmembrane region" description="Helical" evidence="1">
    <location>
        <begin position="304"/>
        <end position="321"/>
    </location>
</feature>
<dbReference type="Proteomes" id="UP000593892">
    <property type="component" value="Chromosome"/>
</dbReference>
<evidence type="ECO:0000313" key="2">
    <source>
        <dbReference type="EMBL" id="QOY91568.1"/>
    </source>
</evidence>
<feature type="transmembrane region" description="Helical" evidence="1">
    <location>
        <begin position="107"/>
        <end position="128"/>
    </location>
</feature>
<keyword evidence="1" id="KW-1133">Transmembrane helix</keyword>
<feature type="transmembrane region" description="Helical" evidence="1">
    <location>
        <begin position="15"/>
        <end position="33"/>
    </location>
</feature>
<reference evidence="2 3" key="1">
    <citation type="submission" date="2020-10" db="EMBL/GenBank/DDBJ databases">
        <title>Complete genome sequence of Paludibaculum fermentans P105T, a facultatively anaerobic acidobacterium capable of dissimilatory Fe(III) reduction.</title>
        <authorList>
            <person name="Dedysh S.N."/>
            <person name="Beletsky A.V."/>
            <person name="Kulichevskaya I.S."/>
            <person name="Mardanov A.V."/>
            <person name="Ravin N.V."/>
        </authorList>
    </citation>
    <scope>NUCLEOTIDE SEQUENCE [LARGE SCALE GENOMIC DNA]</scope>
    <source>
        <strain evidence="2 3">P105</strain>
    </source>
</reference>
<feature type="transmembrane region" description="Helical" evidence="1">
    <location>
        <begin position="366"/>
        <end position="387"/>
    </location>
</feature>
<dbReference type="KEGG" id="pfer:IRI77_16955"/>
<feature type="transmembrane region" description="Helical" evidence="1">
    <location>
        <begin position="715"/>
        <end position="733"/>
    </location>
</feature>
<dbReference type="AlphaFoldDB" id="A0A7S7SP28"/>
<dbReference type="PANTHER" id="PTHR38454:SF1">
    <property type="entry name" value="INTEGRAL MEMBRANE PROTEIN"/>
    <property type="match status" value="1"/>
</dbReference>
<gene>
    <name evidence="2" type="ORF">IRI77_16955</name>
</gene>
<feature type="transmembrane region" description="Helical" evidence="1">
    <location>
        <begin position="135"/>
        <end position="154"/>
    </location>
</feature>
<dbReference type="RefSeq" id="WP_194453222.1">
    <property type="nucleotide sequence ID" value="NZ_CP063849.1"/>
</dbReference>
<feature type="transmembrane region" description="Helical" evidence="1">
    <location>
        <begin position="234"/>
        <end position="252"/>
    </location>
</feature>
<proteinExistence type="predicted"/>
<dbReference type="PANTHER" id="PTHR38454">
    <property type="entry name" value="INTEGRAL MEMBRANE PROTEIN-RELATED"/>
    <property type="match status" value="1"/>
</dbReference>
<dbReference type="InterPro" id="IPR018580">
    <property type="entry name" value="Uncharacterised_YfhO"/>
</dbReference>
<organism evidence="2 3">
    <name type="scientific">Paludibaculum fermentans</name>
    <dbReference type="NCBI Taxonomy" id="1473598"/>
    <lineage>
        <taxon>Bacteria</taxon>
        <taxon>Pseudomonadati</taxon>
        <taxon>Acidobacteriota</taxon>
        <taxon>Terriglobia</taxon>
        <taxon>Bryobacterales</taxon>
        <taxon>Bryobacteraceae</taxon>
        <taxon>Paludibaculum</taxon>
    </lineage>
</organism>
<feature type="transmembrane region" description="Helical" evidence="1">
    <location>
        <begin position="206"/>
        <end position="222"/>
    </location>
</feature>
<sequence length="743" mass="81715">MPEDPSFVARRHTRWVAPLILLALTTGIFWKLLTKQYNWLDSPDLAFQILPWFQFQASAWHAGEFPLWDPHLWGGQPLLGQMQPGAAYPLNWPLFLAPLHNGHIQPFWINLHFLFSHYLAALFCYLLCRDLGRSNSASILAGAGYALGGVLGTIGWPQMLSGAVWAPLVLLFYFRCLRGCHPAANAALSGAFLGISFLSGHHQIPSFTALAMGGFWLHYIWIQPNRMRALRQPAIAGMLLALVGALQLLPAIETGRLSLRWVESQNPVFWGQSVPYIVHKQHSFPPSSLLGVFIAGLSREVDPFLGFTLVALALLGLAACWKRSEVRLFGALAVGAVVFALGGFSVYHGVAYLLFPMVEKARTPAIAFFLAQLALAALAAFGLDAFRTEEIRQSTFVRSLIRGLLAFSAVAWSITLASATVRQETGNEYEALSLAAISAIGLAVLLHASRTGRIRESSAAALSIALLLFEFGTVTTANYQHRENKGGSLYKLTQHDDVVDFLRTLPAPMRLEVDTDDVPFNIGDWEGLEQFRAYSGGLTANVARFETDRLNGGHLAPMLFALGYHLGNDPMRDGQQQVFQGRAGLKVYRNPEAFPRYWSVHEAATVPSAEIIRRMGEEGGNLRRKALMTASAPPLETCGDGDELRLTARSSSALTFETTMRCRGLLVASETYFPGWLGYVDGQPAPLHEVYGALRGIVVNQGRHRVEMRYRPVSVYWGAGLTLLGLLTALAAGRYQMRAPEKA</sequence>